<evidence type="ECO:0000313" key="4">
    <source>
        <dbReference type="Proteomes" id="UP000007652"/>
    </source>
</evidence>
<dbReference type="RefSeq" id="WP_008907513.1">
    <property type="nucleotide sequence ID" value="NZ_CAKP01000004.1"/>
</dbReference>
<comment type="caution">
    <text evidence="3">The sequence shown here is derived from an EMBL/GenBank/DDBJ whole genome shotgun (WGS) entry which is preliminary data.</text>
</comment>
<sequence length="217" mass="25313">MGILQRMSNIFKAKVNKAMDEIENPIEILDQKIRDMEEALNEARISAAEILGNVHEIEKKIDNSKLNIKEFDEKVKLALSKGNEELAKKALERKLYEEKVFKDLQKSYEEASKKAEIIKSKLKELEEELEKTRRYRDEAAARYNNAKAAEKVNEILLDIKSKTNSISLDEIERKIQRKEAIAEGLEDLRNDSLDKEFEELEKIDLDEELRKYKENLG</sequence>
<proteinExistence type="inferred from homology"/>
<evidence type="ECO:0000256" key="1">
    <source>
        <dbReference type="ARBA" id="ARBA00043985"/>
    </source>
</evidence>
<feature type="coiled-coil region" evidence="2">
    <location>
        <begin position="19"/>
        <end position="74"/>
    </location>
</feature>
<feature type="coiled-coil region" evidence="2">
    <location>
        <begin position="101"/>
        <end position="142"/>
    </location>
</feature>
<dbReference type="OrthoDB" id="9779630at2"/>
<dbReference type="PANTHER" id="PTHR31088">
    <property type="entry name" value="MEMBRANE-ASSOCIATED PROTEIN VIPP1, CHLOROPLASTIC"/>
    <property type="match status" value="1"/>
</dbReference>
<dbReference type="eggNOG" id="COG1842">
    <property type="taxonomic scope" value="Bacteria"/>
</dbReference>
<dbReference type="InterPro" id="IPR007157">
    <property type="entry name" value="PspA_VIPP1"/>
</dbReference>
<reference evidence="3 4" key="1">
    <citation type="journal article" date="2011" name="J. Bacteriol.">
        <title>Draft genome sequence of Caloramator australicus strain RC3T, a thermoanaerobe from the Great Artesian Basin of Australia.</title>
        <authorList>
            <person name="Ogg C.D."/>
            <person name="Patel B.K.C."/>
        </authorList>
    </citation>
    <scope>NUCLEOTIDE SEQUENCE [LARGE SCALE GENOMIC DNA]</scope>
    <source>
        <strain evidence="3 4">RC3</strain>
    </source>
</reference>
<dbReference type="Pfam" id="PF04012">
    <property type="entry name" value="PspA_IM30"/>
    <property type="match status" value="1"/>
</dbReference>
<gene>
    <name evidence="3" type="ORF">CAAU_0141</name>
</gene>
<dbReference type="AlphaFoldDB" id="G0V3V0"/>
<feature type="coiled-coil region" evidence="2">
    <location>
        <begin position="168"/>
        <end position="215"/>
    </location>
</feature>
<comment type="similarity">
    <text evidence="1">Belongs to the PspA/Vipp/IM30 family.</text>
</comment>
<evidence type="ECO:0000313" key="3">
    <source>
        <dbReference type="EMBL" id="CCC57790.1"/>
    </source>
</evidence>
<organism evidence="3 4">
    <name type="scientific">Caloramator australicus RC3</name>
    <dbReference type="NCBI Taxonomy" id="857293"/>
    <lineage>
        <taxon>Bacteria</taxon>
        <taxon>Bacillati</taxon>
        <taxon>Bacillota</taxon>
        <taxon>Clostridia</taxon>
        <taxon>Eubacteriales</taxon>
        <taxon>Clostridiaceae</taxon>
        <taxon>Caloramator</taxon>
    </lineage>
</organism>
<keyword evidence="4" id="KW-1185">Reference proteome</keyword>
<dbReference type="PANTHER" id="PTHR31088:SF6">
    <property type="entry name" value="PHAGE SHOCK PROTEIN A"/>
    <property type="match status" value="1"/>
</dbReference>
<name>G0V3V0_9CLOT</name>
<dbReference type="EMBL" id="CAKP01000004">
    <property type="protein sequence ID" value="CCC57790.1"/>
    <property type="molecule type" value="Genomic_DNA"/>
</dbReference>
<keyword evidence="2" id="KW-0175">Coiled coil</keyword>
<dbReference type="Proteomes" id="UP000007652">
    <property type="component" value="Unassembled WGS sequence"/>
</dbReference>
<accession>G0V3V0</accession>
<dbReference type="STRING" id="857293.CAAU_0141"/>
<evidence type="ECO:0000256" key="2">
    <source>
        <dbReference type="SAM" id="Coils"/>
    </source>
</evidence>
<protein>
    <submittedName>
        <fullName evidence="3">Phage shock protein A</fullName>
    </submittedName>
</protein>